<keyword evidence="3" id="KW-1185">Reference proteome</keyword>
<name>A0A1G6P0M8_9FIRM</name>
<dbReference type="Proteomes" id="UP000198943">
    <property type="component" value="Unassembled WGS sequence"/>
</dbReference>
<evidence type="ECO:0000256" key="1">
    <source>
        <dbReference type="SAM" id="SignalP"/>
    </source>
</evidence>
<organism evidence="2 3">
    <name type="scientific">Succiniclasticum ruminis</name>
    <dbReference type="NCBI Taxonomy" id="40841"/>
    <lineage>
        <taxon>Bacteria</taxon>
        <taxon>Bacillati</taxon>
        <taxon>Bacillota</taxon>
        <taxon>Negativicutes</taxon>
        <taxon>Acidaminococcales</taxon>
        <taxon>Acidaminococcaceae</taxon>
        <taxon>Succiniclasticum</taxon>
    </lineage>
</organism>
<evidence type="ECO:0000313" key="3">
    <source>
        <dbReference type="Proteomes" id="UP000198943"/>
    </source>
</evidence>
<keyword evidence="1" id="KW-0732">Signal</keyword>
<evidence type="ECO:0000313" key="2">
    <source>
        <dbReference type="EMBL" id="SDC73007.1"/>
    </source>
</evidence>
<sequence>MKKLLLMLCVCLSLCASAFAAEETKSEVTPDYQAVLGGGHAVVGMTDQTVMAAVANLKIYPKTKGIILPAGLKNYFVIRTGKEQAFLIIPHYNKTRMTVKKAADGKKEGSLKGDMEGRSLVLFCNKGDAAIDMLVRSSYGIQLVNFTPEAEELQENGRPGPMILSERQQRFLKDVTAQIRHDGEMISVE</sequence>
<protein>
    <submittedName>
        <fullName evidence="2">Uncharacterized protein</fullName>
    </submittedName>
</protein>
<feature type="chain" id="PRO_5011483413" evidence="1">
    <location>
        <begin position="21"/>
        <end position="189"/>
    </location>
</feature>
<dbReference type="AlphaFoldDB" id="A0A1G6P0M8"/>
<dbReference type="EMBL" id="FMYW01000018">
    <property type="protein sequence ID" value="SDC73007.1"/>
    <property type="molecule type" value="Genomic_DNA"/>
</dbReference>
<dbReference type="RefSeq" id="WP_093731075.1">
    <property type="nucleotide sequence ID" value="NZ_FMYW01000018.1"/>
</dbReference>
<feature type="signal peptide" evidence="1">
    <location>
        <begin position="1"/>
        <end position="20"/>
    </location>
</feature>
<gene>
    <name evidence="2" type="ORF">SAMN04487864_1186</name>
</gene>
<dbReference type="OrthoDB" id="9827092at2"/>
<reference evidence="3" key="1">
    <citation type="submission" date="2016-10" db="EMBL/GenBank/DDBJ databases">
        <authorList>
            <person name="Varghese N."/>
            <person name="Submissions S."/>
        </authorList>
    </citation>
    <scope>NUCLEOTIDE SEQUENCE [LARGE SCALE GENOMIC DNA]</scope>
    <source>
        <strain evidence="3">DSM 11005</strain>
    </source>
</reference>
<accession>A0A1G6P0M8</accession>
<proteinExistence type="predicted"/>